<accession>A0AAE7S0S4</accession>
<evidence type="ECO:0008006" key="4">
    <source>
        <dbReference type="Google" id="ProtNLM"/>
    </source>
</evidence>
<keyword evidence="1" id="KW-1133">Transmembrane helix</keyword>
<proteinExistence type="predicted"/>
<dbReference type="GeneID" id="75691499"/>
<dbReference type="EMBL" id="MZ130480">
    <property type="protein sequence ID" value="QWM89600.1"/>
    <property type="molecule type" value="Genomic_DNA"/>
</dbReference>
<organism evidence="2 3">
    <name type="scientific">uncultured phage cr91_1</name>
    <dbReference type="NCBI Taxonomy" id="2986403"/>
    <lineage>
        <taxon>Viruses</taxon>
        <taxon>Duplodnaviria</taxon>
        <taxon>Heunggongvirae</taxon>
        <taxon>Uroviricota</taxon>
        <taxon>Caudoviricetes</taxon>
        <taxon>Crassvirales</taxon>
        <taxon>Intestiviridae</taxon>
        <taxon>Crudevirinae</taxon>
        <taxon>Drivevirus</taxon>
        <taxon>Drivevirus gastrointestinalis</taxon>
    </lineage>
</organism>
<protein>
    <recommendedName>
        <fullName evidence="4">Zincin superfamily protease</fullName>
    </recommendedName>
</protein>
<evidence type="ECO:0000313" key="2">
    <source>
        <dbReference type="EMBL" id="QWM89600.1"/>
    </source>
</evidence>
<evidence type="ECO:0000313" key="3">
    <source>
        <dbReference type="Proteomes" id="UP000827372"/>
    </source>
</evidence>
<gene>
    <name evidence="2" type="primary">gp_16370</name>
</gene>
<feature type="transmembrane region" description="Helical" evidence="1">
    <location>
        <begin position="49"/>
        <end position="70"/>
    </location>
</feature>
<keyword evidence="3" id="KW-1185">Reference proteome</keyword>
<reference evidence="2 3" key="1">
    <citation type="submission" date="2021-04" db="EMBL/GenBank/DDBJ databases">
        <authorList>
            <person name="Shkoporov A.N."/>
            <person name="Stockdale S.R."/>
            <person name="Guerin E."/>
            <person name="Ross R.P."/>
            <person name="Hill C."/>
        </authorList>
    </citation>
    <scope>NUCLEOTIDE SEQUENCE [LARGE SCALE GENOMIC DNA]</scope>
    <source>
        <strain evidence="3">cr91_1</strain>
    </source>
</reference>
<evidence type="ECO:0000256" key="1">
    <source>
        <dbReference type="SAM" id="Phobius"/>
    </source>
</evidence>
<dbReference type="KEGG" id="vg:75691499"/>
<keyword evidence="1" id="KW-0812">Transmembrane</keyword>
<keyword evidence="1" id="KW-0472">Membrane</keyword>
<name>A0AAE7S0S4_9CAUD</name>
<dbReference type="Proteomes" id="UP000827372">
    <property type="component" value="Segment"/>
</dbReference>
<dbReference type="RefSeq" id="YP_010359172.1">
    <property type="nucleotide sequence ID" value="NC_062770.1"/>
</dbReference>
<sequence length="112" mass="13887">MKIIYNNLIPFKGYKCINLFGVLFARKGTRIDDITINHESIHTAQQRELLYIIFYILYLVEYVIKSIILFRHAYRDISFEQEAYYHEEDMEYLKNRKHYAWIKYLFKTYKRK</sequence>